<organism evidence="1 2">
    <name type="scientific">Acaulospora morrowiae</name>
    <dbReference type="NCBI Taxonomy" id="94023"/>
    <lineage>
        <taxon>Eukaryota</taxon>
        <taxon>Fungi</taxon>
        <taxon>Fungi incertae sedis</taxon>
        <taxon>Mucoromycota</taxon>
        <taxon>Glomeromycotina</taxon>
        <taxon>Glomeromycetes</taxon>
        <taxon>Diversisporales</taxon>
        <taxon>Acaulosporaceae</taxon>
        <taxon>Acaulospora</taxon>
    </lineage>
</organism>
<accession>A0A9N9IZL9</accession>
<dbReference type="AlphaFoldDB" id="A0A9N9IZL9"/>
<feature type="non-terminal residue" evidence="1">
    <location>
        <position position="71"/>
    </location>
</feature>
<proteinExistence type="predicted"/>
<protein>
    <submittedName>
        <fullName evidence="1">762_t:CDS:1</fullName>
    </submittedName>
</protein>
<evidence type="ECO:0000313" key="1">
    <source>
        <dbReference type="EMBL" id="CAG8758875.1"/>
    </source>
</evidence>
<feature type="non-terminal residue" evidence="1">
    <location>
        <position position="1"/>
    </location>
</feature>
<evidence type="ECO:0000313" key="2">
    <source>
        <dbReference type="Proteomes" id="UP000789342"/>
    </source>
</evidence>
<dbReference type="Proteomes" id="UP000789342">
    <property type="component" value="Unassembled WGS sequence"/>
</dbReference>
<comment type="caution">
    <text evidence="1">The sequence shown here is derived from an EMBL/GenBank/DDBJ whole genome shotgun (WGS) entry which is preliminary data.</text>
</comment>
<sequence length="71" mass="8306">KEQLIGYCINMQKLGFRLTKSGINHCIIEIINHQNKPHLFGEKGSGQDWWARFIRDHPELSFRTPQELSEA</sequence>
<dbReference type="EMBL" id="CAJVPV010039693">
    <property type="protein sequence ID" value="CAG8758875.1"/>
    <property type="molecule type" value="Genomic_DNA"/>
</dbReference>
<dbReference type="OrthoDB" id="2433406at2759"/>
<keyword evidence="2" id="KW-1185">Reference proteome</keyword>
<name>A0A9N9IZL9_9GLOM</name>
<reference evidence="1" key="1">
    <citation type="submission" date="2021-06" db="EMBL/GenBank/DDBJ databases">
        <authorList>
            <person name="Kallberg Y."/>
            <person name="Tangrot J."/>
            <person name="Rosling A."/>
        </authorList>
    </citation>
    <scope>NUCLEOTIDE SEQUENCE</scope>
    <source>
        <strain evidence="1">CL551</strain>
    </source>
</reference>
<gene>
    <name evidence="1" type="ORF">AMORRO_LOCUS15781</name>
</gene>